<accession>A0A915HID8</accession>
<organism evidence="2 3">
    <name type="scientific">Romanomermis culicivorax</name>
    <name type="common">Nematode worm</name>
    <dbReference type="NCBI Taxonomy" id="13658"/>
    <lineage>
        <taxon>Eukaryota</taxon>
        <taxon>Metazoa</taxon>
        <taxon>Ecdysozoa</taxon>
        <taxon>Nematoda</taxon>
        <taxon>Enoplea</taxon>
        <taxon>Dorylaimia</taxon>
        <taxon>Mermithida</taxon>
        <taxon>Mermithoidea</taxon>
        <taxon>Mermithidae</taxon>
        <taxon>Romanomermis</taxon>
    </lineage>
</organism>
<evidence type="ECO:0000313" key="2">
    <source>
        <dbReference type="Proteomes" id="UP000887565"/>
    </source>
</evidence>
<sequence>QPSKLTPLPPPVTSQPQLIPQPPQPAILVPPTAPVDVQTPQAASTPVLALDHYGNPIGRPGRYEHSIKRKQQLQEESAYRFRKISSSPILPVLQEESAC</sequence>
<evidence type="ECO:0000313" key="3">
    <source>
        <dbReference type="WBParaSite" id="nRc.2.0.1.t01350-RA"/>
    </source>
</evidence>
<feature type="compositionally biased region" description="Pro residues" evidence="1">
    <location>
        <begin position="7"/>
        <end position="23"/>
    </location>
</feature>
<dbReference type="Proteomes" id="UP000887565">
    <property type="component" value="Unplaced"/>
</dbReference>
<proteinExistence type="predicted"/>
<dbReference type="WBParaSite" id="nRc.2.0.1.t01350-RA">
    <property type="protein sequence ID" value="nRc.2.0.1.t01350-RA"/>
    <property type="gene ID" value="nRc.2.0.1.g01350"/>
</dbReference>
<keyword evidence="2" id="KW-1185">Reference proteome</keyword>
<feature type="region of interest" description="Disordered" evidence="1">
    <location>
        <begin position="1"/>
        <end position="23"/>
    </location>
</feature>
<dbReference type="AlphaFoldDB" id="A0A915HID8"/>
<protein>
    <submittedName>
        <fullName evidence="3">Uncharacterized protein</fullName>
    </submittedName>
</protein>
<reference evidence="3" key="1">
    <citation type="submission" date="2022-11" db="UniProtKB">
        <authorList>
            <consortium name="WormBaseParasite"/>
        </authorList>
    </citation>
    <scope>IDENTIFICATION</scope>
</reference>
<evidence type="ECO:0000256" key="1">
    <source>
        <dbReference type="SAM" id="MobiDB-lite"/>
    </source>
</evidence>
<name>A0A915HID8_ROMCU</name>